<dbReference type="Proteomes" id="UP000051008">
    <property type="component" value="Unassembled WGS sequence"/>
</dbReference>
<feature type="transmembrane region" description="Helical" evidence="1">
    <location>
        <begin position="364"/>
        <end position="385"/>
    </location>
</feature>
<accession>A0A0R2ADF5</accession>
<comment type="caution">
    <text evidence="2">The sequence shown here is derived from an EMBL/GenBank/DDBJ whole genome shotgun (WGS) entry which is preliminary data.</text>
</comment>
<evidence type="ECO:0000313" key="3">
    <source>
        <dbReference type="Proteomes" id="UP000051008"/>
    </source>
</evidence>
<keyword evidence="3" id="KW-1185">Reference proteome</keyword>
<proteinExistence type="predicted"/>
<feature type="transmembrane region" description="Helical" evidence="1">
    <location>
        <begin position="340"/>
        <end position="358"/>
    </location>
</feature>
<dbReference type="Pfam" id="PF05975">
    <property type="entry name" value="EcsB"/>
    <property type="match status" value="1"/>
</dbReference>
<keyword evidence="1" id="KW-1133">Transmembrane helix</keyword>
<evidence type="ECO:0000256" key="1">
    <source>
        <dbReference type="SAM" id="Phobius"/>
    </source>
</evidence>
<dbReference type="AlphaFoldDB" id="A0A0R2ADF5"/>
<feature type="transmembrane region" description="Helical" evidence="1">
    <location>
        <begin position="274"/>
        <end position="306"/>
    </location>
</feature>
<dbReference type="InterPro" id="IPR010288">
    <property type="entry name" value="EcsB_ABC"/>
</dbReference>
<reference evidence="2 3" key="1">
    <citation type="journal article" date="2015" name="Genome Announc.">
        <title>Expanding the biotechnology potential of lactobacilli through comparative genomics of 213 strains and associated genera.</title>
        <authorList>
            <person name="Sun Z."/>
            <person name="Harris H.M."/>
            <person name="McCann A."/>
            <person name="Guo C."/>
            <person name="Argimon S."/>
            <person name="Zhang W."/>
            <person name="Yang X."/>
            <person name="Jeffery I.B."/>
            <person name="Cooney J.C."/>
            <person name="Kagawa T.F."/>
            <person name="Liu W."/>
            <person name="Song Y."/>
            <person name="Salvetti E."/>
            <person name="Wrobel A."/>
            <person name="Rasinkangas P."/>
            <person name="Parkhill J."/>
            <person name="Rea M.C."/>
            <person name="O'Sullivan O."/>
            <person name="Ritari J."/>
            <person name="Douillard F.P."/>
            <person name="Paul Ross R."/>
            <person name="Yang R."/>
            <person name="Briner A.E."/>
            <person name="Felis G.E."/>
            <person name="de Vos W.M."/>
            <person name="Barrangou R."/>
            <person name="Klaenhammer T.R."/>
            <person name="Caufield P.W."/>
            <person name="Cui Y."/>
            <person name="Zhang H."/>
            <person name="O'Toole P.W."/>
        </authorList>
    </citation>
    <scope>NUCLEOTIDE SEQUENCE [LARGE SCALE GENOMIC DNA]</scope>
    <source>
        <strain evidence="2 3">DSM 20509</strain>
    </source>
</reference>
<name>A0A0R2ADF5_9LACO</name>
<dbReference type="RefSeq" id="WP_056976411.1">
    <property type="nucleotide sequence ID" value="NZ_AYYP01000019.1"/>
</dbReference>
<evidence type="ECO:0000313" key="2">
    <source>
        <dbReference type="EMBL" id="KRM65152.1"/>
    </source>
</evidence>
<dbReference type="OrthoDB" id="2447941at2"/>
<dbReference type="GO" id="GO:0016020">
    <property type="term" value="C:membrane"/>
    <property type="evidence" value="ECO:0007669"/>
    <property type="project" value="InterPro"/>
</dbReference>
<protein>
    <submittedName>
        <fullName evidence="2">Protein ecsb</fullName>
    </submittedName>
</protein>
<dbReference type="PATRIC" id="fig|1423718.3.peg.1570"/>
<keyword evidence="1" id="KW-0472">Membrane</keyword>
<organism evidence="2 3">
    <name type="scientific">Ligilactobacillus agilis DSM 20509</name>
    <dbReference type="NCBI Taxonomy" id="1423718"/>
    <lineage>
        <taxon>Bacteria</taxon>
        <taxon>Bacillati</taxon>
        <taxon>Bacillota</taxon>
        <taxon>Bacilli</taxon>
        <taxon>Lactobacillales</taxon>
        <taxon>Lactobacillaceae</taxon>
        <taxon>Ligilactobacillus</taxon>
    </lineage>
</organism>
<feature type="transmembrane region" description="Helical" evidence="1">
    <location>
        <begin position="20"/>
        <end position="41"/>
    </location>
</feature>
<gene>
    <name evidence="2" type="ORF">FC14_GL001505</name>
</gene>
<feature type="transmembrane region" description="Helical" evidence="1">
    <location>
        <begin position="61"/>
        <end position="81"/>
    </location>
</feature>
<dbReference type="PIRSF" id="PIRSF037259">
    <property type="entry name" value="EcsB_ABC"/>
    <property type="match status" value="1"/>
</dbReference>
<sequence length="395" mass="45672">MDELWQKRRQAYHKHLLKYLRYVLNDHFVLALLFICGAVAYNYNNFLKTYALSQGLGWTRIIIALILGLALSFGRLATFLEPADLVFLAPKESDLKHYLKKSFVYTSLVCLCEQAVIYLLLCPYLKIILNFSLGQLICLGLNQLLLKELGLYWDYLRGFAPLKQVGFMKLASLILVVLASYFPLGGLILSGGFWLGCLYGLKVNQQVVAWKFLIEKEAARMQGLYRFFNLFTDVNLVTTSAKRRKYLDWLLPTRPAYTFLYLRGFMRTSEYLGIYLRLTVLGSLLLIFIKNYYLACGVAGLFLYLIGLQLFSLSDRYQEIVFVYLYPLSDKQRLREFSGVLLRLLVPVCIIFSTLVLVTGQNVYLFSCLLLGLVLESYLITKPYFVWRQGRVRKN</sequence>
<feature type="transmembrane region" description="Helical" evidence="1">
    <location>
        <begin position="167"/>
        <end position="195"/>
    </location>
</feature>
<keyword evidence="1" id="KW-0812">Transmembrane</keyword>
<dbReference type="EMBL" id="AYYP01000019">
    <property type="protein sequence ID" value="KRM65152.1"/>
    <property type="molecule type" value="Genomic_DNA"/>
</dbReference>